<protein>
    <submittedName>
        <fullName evidence="2">Uncharacterized protein</fullName>
    </submittedName>
</protein>
<feature type="region of interest" description="Disordered" evidence="1">
    <location>
        <begin position="98"/>
        <end position="146"/>
    </location>
</feature>
<evidence type="ECO:0000313" key="3">
    <source>
        <dbReference type="Proteomes" id="UP000291213"/>
    </source>
</evidence>
<feature type="region of interest" description="Disordered" evidence="1">
    <location>
        <begin position="1"/>
        <end position="33"/>
    </location>
</feature>
<dbReference type="AlphaFoldDB" id="A0A401H8U5"/>
<organism evidence="2 3">
    <name type="scientific">Aeropyrum pernix</name>
    <dbReference type="NCBI Taxonomy" id="56636"/>
    <lineage>
        <taxon>Archaea</taxon>
        <taxon>Thermoproteota</taxon>
        <taxon>Thermoprotei</taxon>
        <taxon>Desulfurococcales</taxon>
        <taxon>Desulfurococcaceae</taxon>
        <taxon>Aeropyrum</taxon>
    </lineage>
</organism>
<gene>
    <name evidence="2" type="ORF">apy_05280</name>
</gene>
<proteinExistence type="predicted"/>
<dbReference type="EMBL" id="BDMD01000023">
    <property type="protein sequence ID" value="GBF08803.1"/>
    <property type="molecule type" value="Genomic_DNA"/>
</dbReference>
<dbReference type="Proteomes" id="UP000291213">
    <property type="component" value="Unassembled WGS sequence"/>
</dbReference>
<feature type="compositionally biased region" description="Acidic residues" evidence="1">
    <location>
        <begin position="7"/>
        <end position="33"/>
    </location>
</feature>
<evidence type="ECO:0000313" key="2">
    <source>
        <dbReference type="EMBL" id="GBF08803.1"/>
    </source>
</evidence>
<sequence length="146" mass="16001">MRLLLSEEVEREEEAVAEEETGSLELVTEEAGAEEAVEEAEEEVAYVFDITKPELIDVMLKVADTLEAVARGEATVSEALAFLSTEGIEEVLLQTRKPVKKRAKSRTKKKEKKKAVAQKTKSKSKKASGGKSKSKSKSSKSKKSSK</sequence>
<name>A0A401H8U5_AERPX</name>
<reference evidence="2 3" key="1">
    <citation type="submission" date="2017-02" db="EMBL/GenBank/DDBJ databases">
        <title>isolation and characterization of a novel temperate virus Aeropyrum globular virus 1 infecting hyperthermophilic archaeon Aeropyrum.</title>
        <authorList>
            <person name="Yumiya M."/>
            <person name="Yoshida T."/>
            <person name="Sako Y."/>
        </authorList>
    </citation>
    <scope>NUCLEOTIDE SEQUENCE [LARGE SCALE GENOMIC DNA]</scope>
    <source>
        <strain evidence="2 3">YK1-12-2013</strain>
    </source>
</reference>
<evidence type="ECO:0000256" key="1">
    <source>
        <dbReference type="SAM" id="MobiDB-lite"/>
    </source>
</evidence>
<comment type="caution">
    <text evidence="2">The sequence shown here is derived from an EMBL/GenBank/DDBJ whole genome shotgun (WGS) entry which is preliminary data.</text>
</comment>
<accession>A0A401H8U5</accession>